<evidence type="ECO:0008006" key="4">
    <source>
        <dbReference type="Google" id="ProtNLM"/>
    </source>
</evidence>
<dbReference type="RefSeq" id="WP_054572402.1">
    <property type="nucleotide sequence ID" value="NZ_LKKS01000044.1"/>
</dbReference>
<dbReference type="PROSITE" id="PS51257">
    <property type="entry name" value="PROKAR_LIPOPROTEIN"/>
    <property type="match status" value="1"/>
</dbReference>
<accession>A0A0P7DNL0</accession>
<organism evidence="2 3">
    <name type="scientific">Pseudomonas putida</name>
    <name type="common">Arthrobacter siderocapsulatus</name>
    <dbReference type="NCBI Taxonomy" id="303"/>
    <lineage>
        <taxon>Bacteria</taxon>
        <taxon>Pseudomonadati</taxon>
        <taxon>Pseudomonadota</taxon>
        <taxon>Gammaproteobacteria</taxon>
        <taxon>Pseudomonadales</taxon>
        <taxon>Pseudomonadaceae</taxon>
        <taxon>Pseudomonas</taxon>
    </lineage>
</organism>
<evidence type="ECO:0000313" key="3">
    <source>
        <dbReference type="Proteomes" id="UP000050437"/>
    </source>
</evidence>
<feature type="coiled-coil region" evidence="1">
    <location>
        <begin position="25"/>
        <end position="63"/>
    </location>
</feature>
<evidence type="ECO:0000256" key="1">
    <source>
        <dbReference type="SAM" id="Coils"/>
    </source>
</evidence>
<gene>
    <name evidence="2" type="ORF">HB13667_07665</name>
</gene>
<protein>
    <recommendedName>
        <fullName evidence="4">Lipoprotein</fullName>
    </recommendedName>
</protein>
<keyword evidence="1" id="KW-0175">Coiled coil</keyword>
<dbReference type="AlphaFoldDB" id="A0A0P7DNL0"/>
<name>A0A0P7DNL0_PSEPU</name>
<dbReference type="Proteomes" id="UP000050437">
    <property type="component" value="Unassembled WGS sequence"/>
</dbReference>
<comment type="caution">
    <text evidence="2">The sequence shown here is derived from an EMBL/GenBank/DDBJ whole genome shotgun (WGS) entry which is preliminary data.</text>
</comment>
<sequence>MKRAFVTLAVGLALAGCGNADRDRAEQLQGEVSKLQSEVVALKAELDAEKHGAQRLLARAKDAKAAGDNASAKAGLQDLIARHPEKPEAATAKALLDAIESEEKAAEAERLAVEAKKAEEARAALARLDKNLKKNTDEIKGITWVSHKSIPTLDTYMSLYFGLEGENSRVMPLRLKLQYHSDSWLFVQSVTIKADDQTFQLGSLDFERDNAYGGIWEWSDTVAENKAMLRKIADAKKVTIRFDGKQYYNDFILPESQKRAIKEMILAWERYGGKA</sequence>
<dbReference type="EMBL" id="LKKS01000044">
    <property type="protein sequence ID" value="KPM67201.1"/>
    <property type="molecule type" value="Genomic_DNA"/>
</dbReference>
<reference evidence="2 3" key="1">
    <citation type="submission" date="2015-10" db="EMBL/GenBank/DDBJ databases">
        <title>Pseudomonas putida clinical strains.</title>
        <authorList>
            <person name="Molina L."/>
            <person name="Udaondo Z."/>
        </authorList>
    </citation>
    <scope>NUCLEOTIDE SEQUENCE [LARGE SCALE GENOMIC DNA]</scope>
    <source>
        <strain evidence="2 3">HB13667</strain>
    </source>
</reference>
<proteinExistence type="predicted"/>
<feature type="coiled-coil region" evidence="1">
    <location>
        <begin position="89"/>
        <end position="138"/>
    </location>
</feature>
<evidence type="ECO:0000313" key="2">
    <source>
        <dbReference type="EMBL" id="KPM67201.1"/>
    </source>
</evidence>